<gene>
    <name evidence="4" type="ORF">AURDEDRAFT_188779</name>
</gene>
<reference evidence="5" key="1">
    <citation type="journal article" date="2012" name="Science">
        <title>The Paleozoic origin of enzymatic lignin decomposition reconstructed from 31 fungal genomes.</title>
        <authorList>
            <person name="Floudas D."/>
            <person name="Binder M."/>
            <person name="Riley R."/>
            <person name="Barry K."/>
            <person name="Blanchette R.A."/>
            <person name="Henrissat B."/>
            <person name="Martinez A.T."/>
            <person name="Otillar R."/>
            <person name="Spatafora J.W."/>
            <person name="Yadav J.S."/>
            <person name="Aerts A."/>
            <person name="Benoit I."/>
            <person name="Boyd A."/>
            <person name="Carlson A."/>
            <person name="Copeland A."/>
            <person name="Coutinho P.M."/>
            <person name="de Vries R.P."/>
            <person name="Ferreira P."/>
            <person name="Findley K."/>
            <person name="Foster B."/>
            <person name="Gaskell J."/>
            <person name="Glotzer D."/>
            <person name="Gorecki P."/>
            <person name="Heitman J."/>
            <person name="Hesse C."/>
            <person name="Hori C."/>
            <person name="Igarashi K."/>
            <person name="Jurgens J.A."/>
            <person name="Kallen N."/>
            <person name="Kersten P."/>
            <person name="Kohler A."/>
            <person name="Kuees U."/>
            <person name="Kumar T.K.A."/>
            <person name="Kuo A."/>
            <person name="LaButti K."/>
            <person name="Larrondo L.F."/>
            <person name="Lindquist E."/>
            <person name="Ling A."/>
            <person name="Lombard V."/>
            <person name="Lucas S."/>
            <person name="Lundell T."/>
            <person name="Martin R."/>
            <person name="McLaughlin D.J."/>
            <person name="Morgenstern I."/>
            <person name="Morin E."/>
            <person name="Murat C."/>
            <person name="Nagy L.G."/>
            <person name="Nolan M."/>
            <person name="Ohm R.A."/>
            <person name="Patyshakuliyeva A."/>
            <person name="Rokas A."/>
            <person name="Ruiz-Duenas F.J."/>
            <person name="Sabat G."/>
            <person name="Salamov A."/>
            <person name="Samejima M."/>
            <person name="Schmutz J."/>
            <person name="Slot J.C."/>
            <person name="St John F."/>
            <person name="Stenlid J."/>
            <person name="Sun H."/>
            <person name="Sun S."/>
            <person name="Syed K."/>
            <person name="Tsang A."/>
            <person name="Wiebenga A."/>
            <person name="Young D."/>
            <person name="Pisabarro A."/>
            <person name="Eastwood D.C."/>
            <person name="Martin F."/>
            <person name="Cullen D."/>
            <person name="Grigoriev I.V."/>
            <person name="Hibbett D.S."/>
        </authorList>
    </citation>
    <scope>NUCLEOTIDE SEQUENCE [LARGE SCALE GENOMIC DNA]</scope>
    <source>
        <strain evidence="5">TFB10046</strain>
    </source>
</reference>
<sequence>MVSALTRPQSPTAVTTRPAKRARFDPSLADPEPAPRRERSSPPPSIASSHRPHPLGLKPSGNALIYPAKARKARVEGLGSLAVLPDELILDLLSLLPPRTVFRLQAVSRAFFAFSRQQAHWRVFYLSESGGKLLRWDGDWRRTFWAVFCASESAVKALYADNDDDREELDLVMPADGITAPDLCSDVLYQPHLCSASLAHHFEQPNALHNLRRADARTLDSAAFARNFAQPSTPVILTSLIDYWPCTRLQSDSSWDLGALAQRFADVAFRAEAAQVPMKVYARYCASIERGAGAVDESPLYLFDAEFVRRTGSAMGDEFEVPAIFGEDLFRIMGAQRPDHRWLIVGPSRAGSTWHKDPNSTSAWNAVITGAKGWVLFPPDIPPPGVFVSEDEAEVTAPLSLAEWFNNYSAHALATYGPNARDPATRGKMIQGVCRAGEVMYIPAGWWHIVVNLESCVAVTQNFVSETELPAVLRFMRDKPEQVSGFKLDAAQEEADDDDADAKCDVYARFCAALERDVPDIYARAQQGLAEDKAPTHARKDGGGGGGRGWWASVNGKSEQAAFSFGFGADGEDIELEDVPW</sequence>
<dbReference type="OMA" id="WPAYKNW"/>
<dbReference type="SMART" id="SM00558">
    <property type="entry name" value="JmjC"/>
    <property type="match status" value="1"/>
</dbReference>
<feature type="compositionally biased region" description="Polar residues" evidence="1">
    <location>
        <begin position="1"/>
        <end position="15"/>
    </location>
</feature>
<dbReference type="GO" id="GO:0000987">
    <property type="term" value="F:cis-regulatory region sequence-specific DNA binding"/>
    <property type="evidence" value="ECO:0007669"/>
    <property type="project" value="TreeGrafter"/>
</dbReference>
<dbReference type="PROSITE" id="PS51184">
    <property type="entry name" value="JMJC"/>
    <property type="match status" value="1"/>
</dbReference>
<dbReference type="InterPro" id="IPR036047">
    <property type="entry name" value="F-box-like_dom_sf"/>
</dbReference>
<keyword evidence="5" id="KW-1185">Reference proteome</keyword>
<dbReference type="OrthoDB" id="424465at2759"/>
<dbReference type="Gene3D" id="1.20.1280.50">
    <property type="match status" value="1"/>
</dbReference>
<feature type="domain" description="F-box" evidence="2">
    <location>
        <begin position="78"/>
        <end position="124"/>
    </location>
</feature>
<name>J0LEK9_AURST</name>
<evidence type="ECO:0000313" key="5">
    <source>
        <dbReference type="Proteomes" id="UP000006514"/>
    </source>
</evidence>
<dbReference type="InterPro" id="IPR050910">
    <property type="entry name" value="JMJD6_ArgDemeth/LysHydrox"/>
</dbReference>
<dbReference type="InterPro" id="IPR041667">
    <property type="entry name" value="Cupin_8"/>
</dbReference>
<dbReference type="AlphaFoldDB" id="J0LEK9"/>
<dbReference type="Gene3D" id="2.60.120.650">
    <property type="entry name" value="Cupin"/>
    <property type="match status" value="1"/>
</dbReference>
<proteinExistence type="predicted"/>
<dbReference type="PANTHER" id="PTHR12480">
    <property type="entry name" value="ARGININE DEMETHYLASE AND LYSYL-HYDROXYLASE JMJD"/>
    <property type="match status" value="1"/>
</dbReference>
<dbReference type="PROSITE" id="PS50181">
    <property type="entry name" value="FBOX"/>
    <property type="match status" value="1"/>
</dbReference>
<feature type="region of interest" description="Disordered" evidence="1">
    <location>
        <begin position="1"/>
        <end position="60"/>
    </location>
</feature>
<protein>
    <submittedName>
        <fullName evidence="4">Clavaminate synthase-like protein</fullName>
    </submittedName>
</protein>
<dbReference type="KEGG" id="adl:AURDEDRAFT_188779"/>
<accession>J0LEK9</accession>
<dbReference type="Pfam" id="PF13621">
    <property type="entry name" value="Cupin_8"/>
    <property type="match status" value="1"/>
</dbReference>
<evidence type="ECO:0000259" key="2">
    <source>
        <dbReference type="PROSITE" id="PS50181"/>
    </source>
</evidence>
<dbReference type="eggNOG" id="KOG2130">
    <property type="taxonomic scope" value="Eukaryota"/>
</dbReference>
<dbReference type="InParanoid" id="J0LEK9"/>
<feature type="domain" description="JmjC" evidence="3">
    <location>
        <begin position="310"/>
        <end position="480"/>
    </location>
</feature>
<evidence type="ECO:0000259" key="3">
    <source>
        <dbReference type="PROSITE" id="PS51184"/>
    </source>
</evidence>
<dbReference type="Proteomes" id="UP000006514">
    <property type="component" value="Unassembled WGS sequence"/>
</dbReference>
<dbReference type="SUPFAM" id="SSF81383">
    <property type="entry name" value="F-box domain"/>
    <property type="match status" value="1"/>
</dbReference>
<dbReference type="InterPro" id="IPR003347">
    <property type="entry name" value="JmjC_dom"/>
</dbReference>
<feature type="region of interest" description="Disordered" evidence="1">
    <location>
        <begin position="532"/>
        <end position="551"/>
    </location>
</feature>
<evidence type="ECO:0000256" key="1">
    <source>
        <dbReference type="SAM" id="MobiDB-lite"/>
    </source>
</evidence>
<dbReference type="Pfam" id="PF12937">
    <property type="entry name" value="F-box-like"/>
    <property type="match status" value="1"/>
</dbReference>
<dbReference type="GO" id="GO:0005634">
    <property type="term" value="C:nucleus"/>
    <property type="evidence" value="ECO:0007669"/>
    <property type="project" value="TreeGrafter"/>
</dbReference>
<organism evidence="4 5">
    <name type="scientific">Auricularia subglabra (strain TFB-10046 / SS5)</name>
    <name type="common">White-rot fungus</name>
    <name type="synonym">Auricularia delicata (strain TFB10046)</name>
    <dbReference type="NCBI Taxonomy" id="717982"/>
    <lineage>
        <taxon>Eukaryota</taxon>
        <taxon>Fungi</taxon>
        <taxon>Dikarya</taxon>
        <taxon>Basidiomycota</taxon>
        <taxon>Agaricomycotina</taxon>
        <taxon>Agaricomycetes</taxon>
        <taxon>Auriculariales</taxon>
        <taxon>Auriculariaceae</taxon>
        <taxon>Auricularia</taxon>
    </lineage>
</organism>
<dbReference type="SUPFAM" id="SSF51197">
    <property type="entry name" value="Clavaminate synthase-like"/>
    <property type="match status" value="1"/>
</dbReference>
<dbReference type="EMBL" id="JH687895">
    <property type="protein sequence ID" value="EJD35288.1"/>
    <property type="molecule type" value="Genomic_DNA"/>
</dbReference>
<dbReference type="SMART" id="SM00256">
    <property type="entry name" value="FBOX"/>
    <property type="match status" value="1"/>
</dbReference>
<dbReference type="PANTHER" id="PTHR12480:SF21">
    <property type="entry name" value="JMJC DOMAIN-CONTAINING PROTEIN 8"/>
    <property type="match status" value="1"/>
</dbReference>
<feature type="compositionally biased region" description="Basic and acidic residues" evidence="1">
    <location>
        <begin position="532"/>
        <end position="542"/>
    </location>
</feature>
<evidence type="ECO:0000313" key="4">
    <source>
        <dbReference type="EMBL" id="EJD35288.1"/>
    </source>
</evidence>
<dbReference type="InterPro" id="IPR001810">
    <property type="entry name" value="F-box_dom"/>
</dbReference>